<name>A0ABW1R483_9ACTN</name>
<dbReference type="RefSeq" id="WP_128221968.1">
    <property type="nucleotide sequence ID" value="NZ_CP034929.1"/>
</dbReference>
<evidence type="ECO:0000313" key="2">
    <source>
        <dbReference type="Proteomes" id="UP001596098"/>
    </source>
</evidence>
<sequence>MNLYGRLLKLLVMLNLRPKVSFFDRTEMTFRVWPTDLDTAGHVNNAKYVAMLDLGRIDLWFRSGFWQKISTDGGFAVVSSQSIRYRRSLKAFEKFTLTSQVIGWDDKAFYYLHDFLVDGELSARAVVQSRAVRRGKGVPIEETLAVLGDDVPELELPEWVKEWAGTVRVGL</sequence>
<dbReference type="EMBL" id="JBHSQI010000009">
    <property type="protein sequence ID" value="MFC6154940.1"/>
    <property type="molecule type" value="Genomic_DNA"/>
</dbReference>
<keyword evidence="2" id="KW-1185">Reference proteome</keyword>
<proteinExistence type="predicted"/>
<comment type="caution">
    <text evidence="1">The sequence shown here is derived from an EMBL/GenBank/DDBJ whole genome shotgun (WGS) entry which is preliminary data.</text>
</comment>
<dbReference type="PANTHER" id="PTHR12475:SF4">
    <property type="entry name" value="PROTEIN THEM6"/>
    <property type="match status" value="1"/>
</dbReference>
<protein>
    <submittedName>
        <fullName evidence="1">Thioesterase family protein</fullName>
    </submittedName>
</protein>
<reference evidence="2" key="1">
    <citation type="journal article" date="2019" name="Int. J. Syst. Evol. Microbiol.">
        <title>The Global Catalogue of Microorganisms (GCM) 10K type strain sequencing project: providing services to taxonomists for standard genome sequencing and annotation.</title>
        <authorList>
            <consortium name="The Broad Institute Genomics Platform"/>
            <consortium name="The Broad Institute Genome Sequencing Center for Infectious Disease"/>
            <person name="Wu L."/>
            <person name="Ma J."/>
        </authorList>
    </citation>
    <scope>NUCLEOTIDE SEQUENCE [LARGE SCALE GENOMIC DNA]</scope>
    <source>
        <strain evidence="2">DFY28</strain>
    </source>
</reference>
<dbReference type="Pfam" id="PF13279">
    <property type="entry name" value="4HBT_2"/>
    <property type="match status" value="1"/>
</dbReference>
<evidence type="ECO:0000313" key="1">
    <source>
        <dbReference type="EMBL" id="MFC6154940.1"/>
    </source>
</evidence>
<organism evidence="1 2">
    <name type="scientific">Nocardioides yefusunii</name>
    <dbReference type="NCBI Taxonomy" id="2500546"/>
    <lineage>
        <taxon>Bacteria</taxon>
        <taxon>Bacillati</taxon>
        <taxon>Actinomycetota</taxon>
        <taxon>Actinomycetes</taxon>
        <taxon>Propionibacteriales</taxon>
        <taxon>Nocardioidaceae</taxon>
        <taxon>Nocardioides</taxon>
    </lineage>
</organism>
<dbReference type="CDD" id="cd00586">
    <property type="entry name" value="4HBT"/>
    <property type="match status" value="1"/>
</dbReference>
<dbReference type="InterPro" id="IPR051490">
    <property type="entry name" value="THEM6_lcsJ_thioesterase"/>
</dbReference>
<dbReference type="Proteomes" id="UP001596098">
    <property type="component" value="Unassembled WGS sequence"/>
</dbReference>
<accession>A0ABW1R483</accession>
<dbReference type="InterPro" id="IPR029069">
    <property type="entry name" value="HotDog_dom_sf"/>
</dbReference>
<dbReference type="SUPFAM" id="SSF54637">
    <property type="entry name" value="Thioesterase/thiol ester dehydrase-isomerase"/>
    <property type="match status" value="1"/>
</dbReference>
<gene>
    <name evidence="1" type="ORF">ACFPWU_14835</name>
</gene>
<dbReference type="PANTHER" id="PTHR12475">
    <property type="match status" value="1"/>
</dbReference>
<dbReference type="Gene3D" id="3.10.129.10">
    <property type="entry name" value="Hotdog Thioesterase"/>
    <property type="match status" value="1"/>
</dbReference>